<feature type="transmembrane region" description="Helical" evidence="2">
    <location>
        <begin position="442"/>
        <end position="462"/>
    </location>
</feature>
<feature type="compositionally biased region" description="Gly residues" evidence="1">
    <location>
        <begin position="329"/>
        <end position="341"/>
    </location>
</feature>
<dbReference type="Proteomes" id="UP000603904">
    <property type="component" value="Unassembled WGS sequence"/>
</dbReference>
<sequence>MVRWRAGRRTLAAAVVSVAGGVLLALPLTSARAEAVEIDLNYTCVSGPQGVAPTPVNLKVTLTLQTALAVGQPLDVRWGVAYRDGTRFLSPGLFQPGARLSATGVSGISGDLWNGELNSLGYKDQALLQNGGPIELPELISGAVSTTQAGTLELVPKKLFIDFTPPASETVVNDDDPSIAYVGSDWADYNDRAPQFKDIHEDVHASEVTGAEVSFPFTGTGVDFITEQDYRAGQVQFAIDGKPGIPATADASKDENGNPVVVANQGNHTLWGMRGLPYKQHTLTVKKLDAKWAMVDGFRVVTEQIMTPPKQLQAVCTPTKKPTAVRVTIGGGGGDGGGGGTTPPTTPSSSGSPSGSPDPSGSTPPPSGSPSPSGSASASPSSTPSQSQSQVVAVVVQGSPTPTATTTVTLTATPTVAQVRVTPKGGAQTGEEPVRTSASGPLLVGSGGVMLVIGVFSGVALLRRRAAHSGDRNLTV</sequence>
<keyword evidence="2" id="KW-1133">Transmembrane helix</keyword>
<proteinExistence type="predicted"/>
<keyword evidence="2" id="KW-0812">Transmembrane</keyword>
<protein>
    <submittedName>
        <fullName evidence="3">Uncharacterized protein</fullName>
    </submittedName>
</protein>
<gene>
    <name evidence="3" type="ORF">Mco01_52990</name>
</gene>
<evidence type="ECO:0000313" key="4">
    <source>
        <dbReference type="Proteomes" id="UP000603904"/>
    </source>
</evidence>
<organism evidence="3 4">
    <name type="scientific">Microbispora corallina</name>
    <dbReference type="NCBI Taxonomy" id="83302"/>
    <lineage>
        <taxon>Bacteria</taxon>
        <taxon>Bacillati</taxon>
        <taxon>Actinomycetota</taxon>
        <taxon>Actinomycetes</taxon>
        <taxon>Streptosporangiales</taxon>
        <taxon>Streptosporangiaceae</taxon>
        <taxon>Microbispora</taxon>
    </lineage>
</organism>
<feature type="region of interest" description="Disordered" evidence="1">
    <location>
        <begin position="314"/>
        <end position="392"/>
    </location>
</feature>
<dbReference type="Gene3D" id="2.60.120.260">
    <property type="entry name" value="Galactose-binding domain-like"/>
    <property type="match status" value="1"/>
</dbReference>
<feature type="compositionally biased region" description="Low complexity" evidence="1">
    <location>
        <begin position="370"/>
        <end position="392"/>
    </location>
</feature>
<feature type="compositionally biased region" description="Low complexity" evidence="1">
    <location>
        <begin position="347"/>
        <end position="361"/>
    </location>
</feature>
<evidence type="ECO:0000256" key="1">
    <source>
        <dbReference type="SAM" id="MobiDB-lite"/>
    </source>
</evidence>
<reference evidence="3 4" key="1">
    <citation type="submission" date="2021-01" db="EMBL/GenBank/DDBJ databases">
        <title>Whole genome shotgun sequence of Microbispora corallina NBRC 16416.</title>
        <authorList>
            <person name="Komaki H."/>
            <person name="Tamura T."/>
        </authorList>
    </citation>
    <scope>NUCLEOTIDE SEQUENCE [LARGE SCALE GENOMIC DNA]</scope>
    <source>
        <strain evidence="3 4">NBRC 16416</strain>
    </source>
</reference>
<comment type="caution">
    <text evidence="3">The sequence shown here is derived from an EMBL/GenBank/DDBJ whole genome shotgun (WGS) entry which is preliminary data.</text>
</comment>
<accession>A0ABQ4G5H9</accession>
<keyword evidence="4" id="KW-1185">Reference proteome</keyword>
<keyword evidence="2" id="KW-0472">Membrane</keyword>
<dbReference type="RefSeq" id="WP_204059531.1">
    <property type="nucleotide sequence ID" value="NZ_BAAAGP010000017.1"/>
</dbReference>
<evidence type="ECO:0000313" key="3">
    <source>
        <dbReference type="EMBL" id="GIH42299.1"/>
    </source>
</evidence>
<dbReference type="EMBL" id="BOOC01000030">
    <property type="protein sequence ID" value="GIH42299.1"/>
    <property type="molecule type" value="Genomic_DNA"/>
</dbReference>
<name>A0ABQ4G5H9_9ACTN</name>
<evidence type="ECO:0000256" key="2">
    <source>
        <dbReference type="SAM" id="Phobius"/>
    </source>
</evidence>